<comment type="similarity">
    <text evidence="2">Belongs to the TMEM175 family.</text>
</comment>
<dbReference type="Pfam" id="PF06736">
    <property type="entry name" value="TMEM175"/>
    <property type="match status" value="1"/>
</dbReference>
<keyword evidence="9" id="KW-0406">Ion transport</keyword>
<dbReference type="PANTHER" id="PTHR31462">
    <property type="entry name" value="ENDOSOMAL/LYSOSOMAL POTASSIUM CHANNEL TMEM175"/>
    <property type="match status" value="1"/>
</dbReference>
<keyword evidence="5 14" id="KW-0812">Transmembrane</keyword>
<evidence type="ECO:0000256" key="8">
    <source>
        <dbReference type="ARBA" id="ARBA00022989"/>
    </source>
</evidence>
<evidence type="ECO:0000256" key="2">
    <source>
        <dbReference type="ARBA" id="ARBA00006920"/>
    </source>
</evidence>
<keyword evidence="4" id="KW-0633">Potassium transport</keyword>
<comment type="subcellular location">
    <subcellularLocation>
        <location evidence="1">Membrane</location>
        <topology evidence="1">Multi-pass membrane protein</topology>
    </subcellularLocation>
</comment>
<evidence type="ECO:0000256" key="11">
    <source>
        <dbReference type="ARBA" id="ARBA00023303"/>
    </source>
</evidence>
<comment type="catalytic activity">
    <reaction evidence="12">
        <text>K(+)(in) = K(+)(out)</text>
        <dbReference type="Rhea" id="RHEA:29463"/>
        <dbReference type="ChEBI" id="CHEBI:29103"/>
    </reaction>
</comment>
<evidence type="ECO:0000256" key="5">
    <source>
        <dbReference type="ARBA" id="ARBA00022692"/>
    </source>
</evidence>
<evidence type="ECO:0000256" key="12">
    <source>
        <dbReference type="ARBA" id="ARBA00034430"/>
    </source>
</evidence>
<evidence type="ECO:0000313" key="15">
    <source>
        <dbReference type="EMBL" id="MDT0413043.1"/>
    </source>
</evidence>
<sequence length="236" mass="25320">MPHEPKPGPPGDSPGPGAHAERDPSARFRRSDTSRLEAISDGVFAVALTLLVLELNDPPHHDGGLPRALLHQWPAYVGYVASFSYVGVIWLNHHQAFARIRSVDRALSGWNLALVGITSALAFPTSVVSETLSESVTGRDARTAVALYAFVAALMCTAWLVLYRFLLGRPALMEPHVEPGYLRHGVTRSAVGVVAYVLAGLLGVFVTPLVALGVFVVLPVFYFLTTEGMPKRGATG</sequence>
<name>A0ABU2R9Q3_9ACTN</name>
<evidence type="ECO:0000256" key="4">
    <source>
        <dbReference type="ARBA" id="ARBA00022538"/>
    </source>
</evidence>
<keyword evidence="10 14" id="KW-0472">Membrane</keyword>
<feature type="region of interest" description="Disordered" evidence="13">
    <location>
        <begin position="1"/>
        <end position="31"/>
    </location>
</feature>
<reference evidence="16" key="1">
    <citation type="submission" date="2023-07" db="EMBL/GenBank/DDBJ databases">
        <title>30 novel species of actinomycetes from the DSMZ collection.</title>
        <authorList>
            <person name="Nouioui I."/>
        </authorList>
    </citation>
    <scope>NUCLEOTIDE SEQUENCE [LARGE SCALE GENOMIC DNA]</scope>
    <source>
        <strain evidence="16">DSM 41979</strain>
    </source>
</reference>
<protein>
    <submittedName>
        <fullName evidence="15">TMEM175 family protein</fullName>
    </submittedName>
</protein>
<feature type="compositionally biased region" description="Basic and acidic residues" evidence="13">
    <location>
        <begin position="19"/>
        <end position="31"/>
    </location>
</feature>
<feature type="transmembrane region" description="Helical" evidence="14">
    <location>
        <begin position="193"/>
        <end position="224"/>
    </location>
</feature>
<accession>A0ABU2R9Q3</accession>
<keyword evidence="11" id="KW-0407">Ion channel</keyword>
<dbReference type="InterPro" id="IPR010617">
    <property type="entry name" value="TMEM175-like"/>
</dbReference>
<feature type="transmembrane region" description="Helical" evidence="14">
    <location>
        <begin position="73"/>
        <end position="91"/>
    </location>
</feature>
<evidence type="ECO:0000313" key="16">
    <source>
        <dbReference type="Proteomes" id="UP001183610"/>
    </source>
</evidence>
<keyword evidence="7" id="KW-0630">Potassium</keyword>
<feature type="transmembrane region" description="Helical" evidence="14">
    <location>
        <begin position="103"/>
        <end position="125"/>
    </location>
</feature>
<keyword evidence="8 14" id="KW-1133">Transmembrane helix</keyword>
<evidence type="ECO:0000256" key="3">
    <source>
        <dbReference type="ARBA" id="ARBA00022448"/>
    </source>
</evidence>
<evidence type="ECO:0000256" key="13">
    <source>
        <dbReference type="SAM" id="MobiDB-lite"/>
    </source>
</evidence>
<feature type="transmembrane region" description="Helical" evidence="14">
    <location>
        <begin position="145"/>
        <end position="166"/>
    </location>
</feature>
<evidence type="ECO:0000256" key="6">
    <source>
        <dbReference type="ARBA" id="ARBA00022826"/>
    </source>
</evidence>
<dbReference type="EMBL" id="JAVRET010000108">
    <property type="protein sequence ID" value="MDT0413043.1"/>
    <property type="molecule type" value="Genomic_DNA"/>
</dbReference>
<comment type="caution">
    <text evidence="15">The sequence shown here is derived from an EMBL/GenBank/DDBJ whole genome shotgun (WGS) entry which is preliminary data.</text>
</comment>
<dbReference type="RefSeq" id="WP_010279047.1">
    <property type="nucleotide sequence ID" value="NZ_JAVRET010000108.1"/>
</dbReference>
<evidence type="ECO:0000256" key="9">
    <source>
        <dbReference type="ARBA" id="ARBA00023065"/>
    </source>
</evidence>
<dbReference type="PANTHER" id="PTHR31462:SF5">
    <property type="entry name" value="ENDOSOMAL_LYSOSOMAL PROTON CHANNEL TMEM175"/>
    <property type="match status" value="1"/>
</dbReference>
<dbReference type="Proteomes" id="UP001183610">
    <property type="component" value="Unassembled WGS sequence"/>
</dbReference>
<keyword evidence="6" id="KW-0631">Potassium channel</keyword>
<evidence type="ECO:0000256" key="7">
    <source>
        <dbReference type="ARBA" id="ARBA00022958"/>
    </source>
</evidence>
<evidence type="ECO:0000256" key="10">
    <source>
        <dbReference type="ARBA" id="ARBA00023136"/>
    </source>
</evidence>
<proteinExistence type="inferred from homology"/>
<evidence type="ECO:0000256" key="1">
    <source>
        <dbReference type="ARBA" id="ARBA00004141"/>
    </source>
</evidence>
<keyword evidence="3" id="KW-0813">Transport</keyword>
<gene>
    <name evidence="15" type="ORF">RM698_28860</name>
</gene>
<organism evidence="15 16">
    <name type="scientific">Streptomyces evansiae</name>
    <dbReference type="NCBI Taxonomy" id="3075535"/>
    <lineage>
        <taxon>Bacteria</taxon>
        <taxon>Bacillati</taxon>
        <taxon>Actinomycetota</taxon>
        <taxon>Actinomycetes</taxon>
        <taxon>Kitasatosporales</taxon>
        <taxon>Streptomycetaceae</taxon>
        <taxon>Streptomyces</taxon>
    </lineage>
</organism>
<keyword evidence="16" id="KW-1185">Reference proteome</keyword>
<evidence type="ECO:0000256" key="14">
    <source>
        <dbReference type="SAM" id="Phobius"/>
    </source>
</evidence>